<feature type="chain" id="PRO_5036872792" evidence="2">
    <location>
        <begin position="21"/>
        <end position="542"/>
    </location>
</feature>
<name>A0A914AGW8_PATMI</name>
<evidence type="ECO:0000313" key="3">
    <source>
        <dbReference type="EnsemblMetazoa" id="XP_038062962.1"/>
    </source>
</evidence>
<organism evidence="3 4">
    <name type="scientific">Patiria miniata</name>
    <name type="common">Bat star</name>
    <name type="synonym">Asterina miniata</name>
    <dbReference type="NCBI Taxonomy" id="46514"/>
    <lineage>
        <taxon>Eukaryota</taxon>
        <taxon>Metazoa</taxon>
        <taxon>Echinodermata</taxon>
        <taxon>Eleutherozoa</taxon>
        <taxon>Asterozoa</taxon>
        <taxon>Asteroidea</taxon>
        <taxon>Valvatacea</taxon>
        <taxon>Valvatida</taxon>
        <taxon>Asterinidae</taxon>
        <taxon>Patiria</taxon>
    </lineage>
</organism>
<dbReference type="GeneID" id="119733630"/>
<dbReference type="Proteomes" id="UP000887568">
    <property type="component" value="Unplaced"/>
</dbReference>
<keyword evidence="4" id="KW-1185">Reference proteome</keyword>
<evidence type="ECO:0000256" key="2">
    <source>
        <dbReference type="SAM" id="SignalP"/>
    </source>
</evidence>
<keyword evidence="2" id="KW-0732">Signal</keyword>
<dbReference type="PANTHER" id="PTHR31025:SF9">
    <property type="entry name" value="SI:DKEY-286J15.1"/>
    <property type="match status" value="1"/>
</dbReference>
<dbReference type="EnsemblMetazoa" id="XM_038207034.1">
    <property type="protein sequence ID" value="XP_038062962.1"/>
    <property type="gene ID" value="LOC119733630"/>
</dbReference>
<accession>A0A914AGW8</accession>
<feature type="compositionally biased region" description="Low complexity" evidence="1">
    <location>
        <begin position="277"/>
        <end position="286"/>
    </location>
</feature>
<evidence type="ECO:0000256" key="1">
    <source>
        <dbReference type="SAM" id="MobiDB-lite"/>
    </source>
</evidence>
<proteinExistence type="predicted"/>
<sequence>MMSNSILILALLFVLFYLAAVPTMEYLVTCGMSRKVVKAADNSELEARIREVFEIPEKNKITLQVYSQKWGEYIDTRAQDVESSAKINVINYESEFPLIIPSSSESNFDTMSIPSFSSVSQILSDSGSDMLVSDCVSSPDQDNCSVPVPNMSESLVTVGAQNWPSPFKLHWQCFPPDLKMALAEKKQLDIRQQKKLVQAVFDEMRRVTWTPHPWQYDEAARAITETYPHLADKTPLCKPHDIWKGRLSDKFRNERKRKRTQDQLSSPETVAPKRQRSSTQSSTLQLPEGEDEVSMERHISALCEEHKKRQGDENKIDKLMDLTFPVRRQAILKKALVVDIKAQYPALFTPKQIFLELGRMIPSLESLNADICIKKMSPYVSAIMNYPFYKKADESFLRLIQTKIFSSEADTEKEYLKTAGAILMLPSFFVGENRTHLITDQKDESAVHVQPHLQYSGQQKDLLSMEDSYAVYAEQQELFEVTGLIDGLLTLLATYFIFDMAYPKGIRNTLTFLQLNVLKMTQGAKPPKPVSRVINLLRKGDE</sequence>
<reference evidence="3" key="1">
    <citation type="submission" date="2022-11" db="UniProtKB">
        <authorList>
            <consortium name="EnsemblMetazoa"/>
        </authorList>
    </citation>
    <scope>IDENTIFICATION</scope>
</reference>
<feature type="region of interest" description="Disordered" evidence="1">
    <location>
        <begin position="248"/>
        <end position="295"/>
    </location>
</feature>
<evidence type="ECO:0000313" key="4">
    <source>
        <dbReference type="Proteomes" id="UP000887568"/>
    </source>
</evidence>
<dbReference type="OrthoDB" id="10069372at2759"/>
<dbReference type="AlphaFoldDB" id="A0A914AGW8"/>
<feature type="signal peptide" evidence="2">
    <location>
        <begin position="1"/>
        <end position="20"/>
    </location>
</feature>
<dbReference type="RefSeq" id="XP_038062962.1">
    <property type="nucleotide sequence ID" value="XM_038207034.1"/>
</dbReference>
<protein>
    <submittedName>
        <fullName evidence="3">Uncharacterized protein</fullName>
    </submittedName>
</protein>
<dbReference type="PANTHER" id="PTHR31025">
    <property type="entry name" value="SI:CH211-196P9.1-RELATED"/>
    <property type="match status" value="1"/>
</dbReference>
<dbReference type="OMA" id="CEGWKNS"/>